<dbReference type="RefSeq" id="WP_003864521.1">
    <property type="nucleotide sequence ID" value="NZ_CAXTON010000026.1"/>
</dbReference>
<evidence type="ECO:0000313" key="2">
    <source>
        <dbReference type="EMBL" id="EEC90634.1"/>
    </source>
</evidence>
<feature type="transmembrane region" description="Helical" evidence="1">
    <location>
        <begin position="6"/>
        <end position="23"/>
    </location>
</feature>
<keyword evidence="3" id="KW-1185">Reference proteome</keyword>
<reference evidence="2 3" key="2">
    <citation type="submission" date="2008-11" db="EMBL/GenBank/DDBJ databases">
        <title>Draft genome sequence of Eubacterium biforme (DSM 3989).</title>
        <authorList>
            <person name="Sudarsanam P."/>
            <person name="Ley R."/>
            <person name="Guruge J."/>
            <person name="Turnbaugh P.J."/>
            <person name="Mahowald M."/>
            <person name="Liep D."/>
            <person name="Gordon J."/>
        </authorList>
    </citation>
    <scope>NUCLEOTIDE SEQUENCE [LARGE SCALE GENOMIC DNA]</scope>
    <source>
        <strain evidence="2 3">DSM 3989</strain>
    </source>
</reference>
<name>B7C957_9FIRM</name>
<dbReference type="Proteomes" id="UP000004315">
    <property type="component" value="Unassembled WGS sequence"/>
</dbReference>
<reference evidence="2 3" key="1">
    <citation type="submission" date="2008-10" db="EMBL/GenBank/DDBJ databases">
        <authorList>
            <person name="Fulton L."/>
            <person name="Clifton S."/>
            <person name="Fulton B."/>
            <person name="Xu J."/>
            <person name="Minx P."/>
            <person name="Pepin K.H."/>
            <person name="Johnson M."/>
            <person name="Bhonagiri V."/>
            <person name="Nash W.E."/>
            <person name="Mardis E.R."/>
            <person name="Wilson R.K."/>
        </authorList>
    </citation>
    <scope>NUCLEOTIDE SEQUENCE [LARGE SCALE GENOMIC DNA]</scope>
    <source>
        <strain evidence="2 3">DSM 3989</strain>
    </source>
</reference>
<accession>B7C957</accession>
<dbReference type="AlphaFoldDB" id="B7C957"/>
<comment type="caution">
    <text evidence="2">The sequence shown here is derived from an EMBL/GenBank/DDBJ whole genome shotgun (WGS) entry which is preliminary data.</text>
</comment>
<evidence type="ECO:0000256" key="1">
    <source>
        <dbReference type="SAM" id="Phobius"/>
    </source>
</evidence>
<keyword evidence="1" id="KW-1133">Transmembrane helix</keyword>
<dbReference type="STRING" id="518637.EUBIFOR_00714"/>
<protein>
    <submittedName>
        <fullName evidence="2">Uncharacterized protein</fullName>
    </submittedName>
</protein>
<dbReference type="EMBL" id="ABYT01000048">
    <property type="protein sequence ID" value="EEC90634.1"/>
    <property type="molecule type" value="Genomic_DNA"/>
</dbReference>
<dbReference type="HOGENOM" id="CLU_3271171_0_0_9"/>
<sequence length="41" mass="4813">MFEVFLLIVGCMISIMFIDSILVDEKSEERLNRLYDGNMNL</sequence>
<dbReference type="GeneID" id="80426406"/>
<keyword evidence="1" id="KW-0812">Transmembrane</keyword>
<keyword evidence="1" id="KW-0472">Membrane</keyword>
<organism evidence="2 3">
    <name type="scientific">Holdemanella biformis DSM 3989</name>
    <dbReference type="NCBI Taxonomy" id="518637"/>
    <lineage>
        <taxon>Bacteria</taxon>
        <taxon>Bacillati</taxon>
        <taxon>Bacillota</taxon>
        <taxon>Erysipelotrichia</taxon>
        <taxon>Erysipelotrichales</taxon>
        <taxon>Erysipelotrichaceae</taxon>
        <taxon>Holdemanella</taxon>
    </lineage>
</organism>
<proteinExistence type="predicted"/>
<evidence type="ECO:0000313" key="3">
    <source>
        <dbReference type="Proteomes" id="UP000004315"/>
    </source>
</evidence>
<gene>
    <name evidence="2" type="ORF">EUBIFOR_00714</name>
</gene>